<dbReference type="RefSeq" id="WP_157346384.1">
    <property type="nucleotide sequence ID" value="NZ_WSEK01000005.1"/>
</dbReference>
<reference evidence="2 3" key="1">
    <citation type="submission" date="2019-12" db="EMBL/GenBank/DDBJ databases">
        <authorList>
            <person name="Huq M.A."/>
        </authorList>
    </citation>
    <scope>NUCLEOTIDE SEQUENCE [LARGE SCALE GENOMIC DNA]</scope>
    <source>
        <strain evidence="2 3">MAH-18</strain>
    </source>
</reference>
<dbReference type="AlphaFoldDB" id="A0A6L6XVS8"/>
<feature type="transmembrane region" description="Helical" evidence="1">
    <location>
        <begin position="62"/>
        <end position="82"/>
    </location>
</feature>
<dbReference type="EMBL" id="WSEK01000005">
    <property type="protein sequence ID" value="MVQ51491.1"/>
    <property type="molecule type" value="Genomic_DNA"/>
</dbReference>
<keyword evidence="1" id="KW-0812">Transmembrane</keyword>
<keyword evidence="1" id="KW-0472">Membrane</keyword>
<organism evidence="2 3">
    <name type="scientific">Nocardioides agri</name>
    <dbReference type="NCBI Taxonomy" id="2682843"/>
    <lineage>
        <taxon>Bacteria</taxon>
        <taxon>Bacillati</taxon>
        <taxon>Actinomycetota</taxon>
        <taxon>Actinomycetes</taxon>
        <taxon>Propionibacteriales</taxon>
        <taxon>Nocardioidaceae</taxon>
        <taxon>Nocardioides</taxon>
    </lineage>
</organism>
<name>A0A6L6XVS8_9ACTN</name>
<gene>
    <name evidence="2" type="ORF">GON03_20115</name>
</gene>
<evidence type="ECO:0000313" key="3">
    <source>
        <dbReference type="Proteomes" id="UP000473525"/>
    </source>
</evidence>
<evidence type="ECO:0008006" key="4">
    <source>
        <dbReference type="Google" id="ProtNLM"/>
    </source>
</evidence>
<keyword evidence="3" id="KW-1185">Reference proteome</keyword>
<keyword evidence="1" id="KW-1133">Transmembrane helix</keyword>
<feature type="transmembrane region" description="Helical" evidence="1">
    <location>
        <begin position="89"/>
        <end position="110"/>
    </location>
</feature>
<evidence type="ECO:0000256" key="1">
    <source>
        <dbReference type="SAM" id="Phobius"/>
    </source>
</evidence>
<dbReference type="Proteomes" id="UP000473525">
    <property type="component" value="Unassembled WGS sequence"/>
</dbReference>
<sequence length="179" mass="18406">MTASRRRAAVEVGGVLAAFALAGAVAGFVWERVWTPETGVVVDHQWRPADALALQQQFSGTGWYVVVGTVAGLLVGLVATLFVDRVPMLTLVAVVAGSALAAWVMLRVGVALGPADPSDLAASADDGTRLPAQLAVSGRSPFIAVPLGALVGLVIVLIGLGPRHPRLPVEEHPDVAPTP</sequence>
<feature type="transmembrane region" description="Helical" evidence="1">
    <location>
        <begin position="12"/>
        <end position="30"/>
    </location>
</feature>
<evidence type="ECO:0000313" key="2">
    <source>
        <dbReference type="EMBL" id="MVQ51491.1"/>
    </source>
</evidence>
<accession>A0A6L6XVS8</accession>
<proteinExistence type="predicted"/>
<feature type="transmembrane region" description="Helical" evidence="1">
    <location>
        <begin position="142"/>
        <end position="160"/>
    </location>
</feature>
<protein>
    <recommendedName>
        <fullName evidence="4">DUF2567 domain-containing protein</fullName>
    </recommendedName>
</protein>
<comment type="caution">
    <text evidence="2">The sequence shown here is derived from an EMBL/GenBank/DDBJ whole genome shotgun (WGS) entry which is preliminary data.</text>
</comment>